<dbReference type="RefSeq" id="WP_090402321.1">
    <property type="nucleotide sequence ID" value="NZ_FNKM01000002.1"/>
</dbReference>
<organism evidence="2 4">
    <name type="scientific">Pseudomonas grimontii</name>
    <dbReference type="NCBI Taxonomy" id="129847"/>
    <lineage>
        <taxon>Bacteria</taxon>
        <taxon>Pseudomonadati</taxon>
        <taxon>Pseudomonadota</taxon>
        <taxon>Gammaproteobacteria</taxon>
        <taxon>Pseudomonadales</taxon>
        <taxon>Pseudomonadaceae</taxon>
        <taxon>Pseudomonas</taxon>
    </lineage>
</organism>
<keyword evidence="3" id="KW-1185">Reference proteome</keyword>
<name>A0A1H1FTG7_9PSED</name>
<evidence type="ECO:0000313" key="3">
    <source>
        <dbReference type="Proteomes" id="UP000198740"/>
    </source>
</evidence>
<reference evidence="2 4" key="2">
    <citation type="submission" date="2019-06" db="EMBL/GenBank/DDBJ databases">
        <title>Pseudomonas bimorpha sp. nov. isolated from bovine raw milk and skim milk concentrate.</title>
        <authorList>
            <person name="Hofmann K."/>
            <person name="Huptas C."/>
            <person name="Doll E."/>
            <person name="Scherer S."/>
            <person name="Wenning M."/>
        </authorList>
    </citation>
    <scope>NUCLEOTIDE SEQUENCE [LARGE SCALE GENOMIC DNA]</scope>
    <source>
        <strain evidence="2 4">DSM 17515</strain>
    </source>
</reference>
<proteinExistence type="predicted"/>
<protein>
    <submittedName>
        <fullName evidence="2">Uncharacterized protein</fullName>
    </submittedName>
</protein>
<dbReference type="EMBL" id="VFES01000019">
    <property type="protein sequence ID" value="TWR61418.1"/>
    <property type="molecule type" value="Genomic_DNA"/>
</dbReference>
<evidence type="ECO:0000313" key="2">
    <source>
        <dbReference type="EMBL" id="TWR61418.1"/>
    </source>
</evidence>
<accession>A0A1H1FTG7</accession>
<dbReference type="OrthoDB" id="7068728at2"/>
<evidence type="ECO:0000313" key="4">
    <source>
        <dbReference type="Proteomes" id="UP000317267"/>
    </source>
</evidence>
<dbReference type="Proteomes" id="UP000198740">
    <property type="component" value="Unassembled WGS sequence"/>
</dbReference>
<dbReference type="Proteomes" id="UP000317267">
    <property type="component" value="Unassembled WGS sequence"/>
</dbReference>
<comment type="caution">
    <text evidence="2">The sequence shown here is derived from an EMBL/GenBank/DDBJ whole genome shotgun (WGS) entry which is preliminary data.</text>
</comment>
<reference evidence="1 3" key="1">
    <citation type="submission" date="2016-10" db="EMBL/GenBank/DDBJ databases">
        <authorList>
            <person name="Varghese N."/>
            <person name="Submissions S."/>
        </authorList>
    </citation>
    <scope>NUCLEOTIDE SEQUENCE [LARGE SCALE GENOMIC DNA]</scope>
    <source>
        <strain evidence="1 3">BS2976</strain>
    </source>
</reference>
<sequence length="181" mass="20364">MKLDKVWYHGTRTPDINAFWPLSHFGDFNAAKMVCANKKYKDGHDGNPLIIEVEIDLDKKDVLHTPDAGSPSPIAIANQIVTADVDYKISAAVVADIKSLHEQLIDLKKENKSNRAYERTALSSTLIKHGFKAISYKNEVENDDDEISLCILDPSIIKIIKVIPMCEVEAKTLWDKSKRNM</sequence>
<dbReference type="EMBL" id="FNKM01000002">
    <property type="protein sequence ID" value="SDR03816.1"/>
    <property type="molecule type" value="Genomic_DNA"/>
</dbReference>
<dbReference type="AlphaFoldDB" id="A0A1H1FTG7"/>
<evidence type="ECO:0000313" key="1">
    <source>
        <dbReference type="EMBL" id="SDR03816.1"/>
    </source>
</evidence>
<gene>
    <name evidence="2" type="ORF">FIV39_25520</name>
    <name evidence="1" type="ORF">SAMN04490186_3033</name>
</gene>